<feature type="domain" description="DUF7968" evidence="2">
    <location>
        <begin position="20"/>
        <end position="108"/>
    </location>
</feature>
<name>A0A8J8GM84_9EURY</name>
<accession>A0A8J8GM84</accession>
<dbReference type="AlphaFoldDB" id="A0A8J8GM84"/>
<feature type="region of interest" description="Disordered" evidence="1">
    <location>
        <begin position="1"/>
        <end position="23"/>
    </location>
</feature>
<evidence type="ECO:0000313" key="3">
    <source>
        <dbReference type="EMBL" id="NUB90877.1"/>
    </source>
</evidence>
<evidence type="ECO:0000313" key="4">
    <source>
        <dbReference type="EMBL" id="NUC73305.1"/>
    </source>
</evidence>
<dbReference type="Proteomes" id="UP001016761">
    <property type="component" value="Unassembled WGS sequence"/>
</dbReference>
<dbReference type="Pfam" id="PF25922">
    <property type="entry name" value="DUF7968"/>
    <property type="match status" value="1"/>
</dbReference>
<protein>
    <recommendedName>
        <fullName evidence="2">DUF7968 domain-containing protein</fullName>
    </recommendedName>
</protein>
<dbReference type="InterPro" id="IPR058274">
    <property type="entry name" value="DUF7968"/>
</dbReference>
<proteinExistence type="predicted"/>
<dbReference type="Proteomes" id="UP000728647">
    <property type="component" value="Unassembled WGS sequence"/>
</dbReference>
<evidence type="ECO:0000256" key="1">
    <source>
        <dbReference type="SAM" id="MobiDB-lite"/>
    </source>
</evidence>
<dbReference type="EMBL" id="JABURA010000001">
    <property type="protein sequence ID" value="NUB90877.1"/>
    <property type="molecule type" value="Genomic_DNA"/>
</dbReference>
<evidence type="ECO:0000313" key="5">
    <source>
        <dbReference type="Proteomes" id="UP000728647"/>
    </source>
</evidence>
<reference evidence="3 6" key="1">
    <citation type="submission" date="2020-06" db="EMBL/GenBank/DDBJ databases">
        <title>Haloterrigena sp. nov., an extremely halophilic archaeon isolated from a saline sediment.</title>
        <authorList>
            <person name="Liu B.-B."/>
        </authorList>
    </citation>
    <scope>NUCLEOTIDE SEQUENCE</scope>
    <source>
        <strain evidence="3">SYSU A121-1</strain>
        <strain evidence="4 6">SYSU A558-1</strain>
    </source>
</reference>
<sequence length="110" mass="12011">MTESDQRSGVADDRSDRSDATGAERIVVSYPAALSEAGRRQLEKQSFRSYLHKTHGEARAGDVWEEFVGVGCGTTRDVSLRVERVDGGAEITDETAISYAARDDGELEDD</sequence>
<organism evidence="3 5">
    <name type="scientific">Haloterrigena gelatinilytica</name>
    <dbReference type="NCBI Taxonomy" id="2741724"/>
    <lineage>
        <taxon>Archaea</taxon>
        <taxon>Methanobacteriati</taxon>
        <taxon>Methanobacteriota</taxon>
        <taxon>Stenosarchaea group</taxon>
        <taxon>Halobacteria</taxon>
        <taxon>Halobacteriales</taxon>
        <taxon>Natrialbaceae</taxon>
        <taxon>Haloterrigena</taxon>
    </lineage>
</organism>
<feature type="compositionally biased region" description="Basic and acidic residues" evidence="1">
    <location>
        <begin position="1"/>
        <end position="19"/>
    </location>
</feature>
<comment type="caution">
    <text evidence="3">The sequence shown here is derived from an EMBL/GenBank/DDBJ whole genome shotgun (WGS) entry which is preliminary data.</text>
</comment>
<gene>
    <name evidence="3" type="ORF">HT576_07565</name>
    <name evidence="4" type="ORF">HTZ84_13450</name>
</gene>
<dbReference type="EMBL" id="JABUQZ010000001">
    <property type="protein sequence ID" value="NUC73305.1"/>
    <property type="molecule type" value="Genomic_DNA"/>
</dbReference>
<evidence type="ECO:0000313" key="6">
    <source>
        <dbReference type="Proteomes" id="UP001016761"/>
    </source>
</evidence>
<dbReference type="OrthoDB" id="239888at2157"/>
<evidence type="ECO:0000259" key="2">
    <source>
        <dbReference type="Pfam" id="PF25922"/>
    </source>
</evidence>
<dbReference type="RefSeq" id="WP_174681151.1">
    <property type="nucleotide sequence ID" value="NZ_JABUQZ010000001.1"/>
</dbReference>
<keyword evidence="6" id="KW-1185">Reference proteome</keyword>